<dbReference type="SUPFAM" id="SSF51197">
    <property type="entry name" value="Clavaminate synthase-like"/>
    <property type="match status" value="1"/>
</dbReference>
<keyword evidence="2" id="KW-0408">Iron</keyword>
<dbReference type="AlphaFoldDB" id="A0A382G7S9"/>
<reference evidence="3" key="1">
    <citation type="submission" date="2018-05" db="EMBL/GenBank/DDBJ databases">
        <authorList>
            <person name="Lanie J.A."/>
            <person name="Ng W.-L."/>
            <person name="Kazmierczak K.M."/>
            <person name="Andrzejewski T.M."/>
            <person name="Davidsen T.M."/>
            <person name="Wayne K.J."/>
            <person name="Tettelin H."/>
            <person name="Glass J.I."/>
            <person name="Rusch D."/>
            <person name="Podicherti R."/>
            <person name="Tsui H.-C.T."/>
            <person name="Winkler M.E."/>
        </authorList>
    </citation>
    <scope>NUCLEOTIDE SEQUENCE</scope>
</reference>
<keyword evidence="1" id="KW-0479">Metal-binding</keyword>
<organism evidence="3">
    <name type="scientific">marine metagenome</name>
    <dbReference type="NCBI Taxonomy" id="408172"/>
    <lineage>
        <taxon>unclassified sequences</taxon>
        <taxon>metagenomes</taxon>
        <taxon>ecological metagenomes</taxon>
    </lineage>
</organism>
<evidence type="ECO:0000256" key="1">
    <source>
        <dbReference type="ARBA" id="ARBA00022723"/>
    </source>
</evidence>
<evidence type="ECO:0000313" key="3">
    <source>
        <dbReference type="EMBL" id="SVB71288.1"/>
    </source>
</evidence>
<dbReference type="Gene3D" id="2.60.120.620">
    <property type="entry name" value="q2cbj1_9rhob like domain"/>
    <property type="match status" value="1"/>
</dbReference>
<accession>A0A382G7S9</accession>
<sequence length="254" mass="28946">MKVWFVVICVSSLIKFTGELIVDLEKIKAGLDDTGYCIVEGVMPVEEADRMADRYFELHKQHFPNQQSYQSLQGLLNYDQMCWSWALHPQILELACHYLGRNMRFAEACSKWVMPGAKAGSVHADGLGLSEPFPSNMWLFQTMWMLTDFTENNGSTLMVPFNHRLRCNPNMIPTNECLIPAVGRRGSVLLWHGALWHASGANTTSSQHRIGLNLAYIPFWLNHAVGGWPPVFLEVFQRMPRLLQELNQHRVTAS</sequence>
<dbReference type="PANTHER" id="PTHR20883">
    <property type="entry name" value="PHYTANOYL-COA DIOXYGENASE DOMAIN CONTAINING 1"/>
    <property type="match status" value="1"/>
</dbReference>
<dbReference type="Pfam" id="PF05721">
    <property type="entry name" value="PhyH"/>
    <property type="match status" value="1"/>
</dbReference>
<dbReference type="EMBL" id="UINC01054041">
    <property type="protein sequence ID" value="SVB71288.1"/>
    <property type="molecule type" value="Genomic_DNA"/>
</dbReference>
<name>A0A382G7S9_9ZZZZ</name>
<gene>
    <name evidence="3" type="ORF">METZ01_LOCUS224142</name>
</gene>
<dbReference type="GO" id="GO:0046872">
    <property type="term" value="F:metal ion binding"/>
    <property type="evidence" value="ECO:0007669"/>
    <property type="project" value="UniProtKB-KW"/>
</dbReference>
<dbReference type="PANTHER" id="PTHR20883:SF15">
    <property type="entry name" value="PHYTANOYL-COA DIOXYGENASE DOMAIN-CONTAINING PROTEIN 1"/>
    <property type="match status" value="1"/>
</dbReference>
<evidence type="ECO:0000256" key="2">
    <source>
        <dbReference type="ARBA" id="ARBA00023004"/>
    </source>
</evidence>
<evidence type="ECO:0008006" key="4">
    <source>
        <dbReference type="Google" id="ProtNLM"/>
    </source>
</evidence>
<protein>
    <recommendedName>
        <fullName evidence="4">Phytanoyl-CoA dioxygenase</fullName>
    </recommendedName>
</protein>
<proteinExistence type="predicted"/>
<dbReference type="InterPro" id="IPR008775">
    <property type="entry name" value="Phytyl_CoA_dOase-like"/>
</dbReference>